<accession>A0A8R1IXP8</accession>
<reference evidence="2" key="1">
    <citation type="submission" date="2010-08" db="EMBL/GenBank/DDBJ databases">
        <authorList>
            <consortium name="Caenorhabditis japonica Sequencing Consortium"/>
            <person name="Wilson R.K."/>
        </authorList>
    </citation>
    <scope>NUCLEOTIDE SEQUENCE [LARGE SCALE GENOMIC DNA]</scope>
    <source>
        <strain evidence="2">DF5081</strain>
    </source>
</reference>
<evidence type="ECO:0000313" key="1">
    <source>
        <dbReference type="EnsemblMetazoa" id="CJA40454.1"/>
    </source>
</evidence>
<keyword evidence="2" id="KW-1185">Reference proteome</keyword>
<protein>
    <submittedName>
        <fullName evidence="1">Uncharacterized protein</fullName>
    </submittedName>
</protein>
<sequence length="109" mass="12473">MASSLALYALSENYQGEYVLDEQNSYGYDRTNIEPNRQYAAARFFPSKYSDDPFLGEVLITARFGVKFNDASRKLEYISYDVNIEHLIDPSGLIEASEPLYHGRSFIVE</sequence>
<proteinExistence type="predicted"/>
<dbReference type="AlphaFoldDB" id="A0A8R1IXP8"/>
<dbReference type="EnsemblMetazoa" id="CJA40454.1">
    <property type="protein sequence ID" value="CJA40454.1"/>
    <property type="gene ID" value="WBGene00216302"/>
</dbReference>
<organism evidence="1 2">
    <name type="scientific">Caenorhabditis japonica</name>
    <dbReference type="NCBI Taxonomy" id="281687"/>
    <lineage>
        <taxon>Eukaryota</taxon>
        <taxon>Metazoa</taxon>
        <taxon>Ecdysozoa</taxon>
        <taxon>Nematoda</taxon>
        <taxon>Chromadorea</taxon>
        <taxon>Rhabditida</taxon>
        <taxon>Rhabditina</taxon>
        <taxon>Rhabditomorpha</taxon>
        <taxon>Rhabditoidea</taxon>
        <taxon>Rhabditidae</taxon>
        <taxon>Peloderinae</taxon>
        <taxon>Caenorhabditis</taxon>
    </lineage>
</organism>
<reference evidence="1" key="2">
    <citation type="submission" date="2022-06" db="UniProtKB">
        <authorList>
            <consortium name="EnsemblMetazoa"/>
        </authorList>
    </citation>
    <scope>IDENTIFICATION</scope>
    <source>
        <strain evidence="1">DF5081</strain>
    </source>
</reference>
<dbReference type="Proteomes" id="UP000005237">
    <property type="component" value="Unassembled WGS sequence"/>
</dbReference>
<name>A0A8R1IXP8_CAEJA</name>
<evidence type="ECO:0000313" key="2">
    <source>
        <dbReference type="Proteomes" id="UP000005237"/>
    </source>
</evidence>